<name>A0ABS8SW71_DATST</name>
<evidence type="ECO:0000313" key="2">
    <source>
        <dbReference type="EMBL" id="MCD7463163.1"/>
    </source>
</evidence>
<proteinExistence type="predicted"/>
<gene>
    <name evidence="2" type="ORF">HAX54_050079</name>
</gene>
<feature type="compositionally biased region" description="Basic residues" evidence="1">
    <location>
        <begin position="14"/>
        <end position="25"/>
    </location>
</feature>
<comment type="caution">
    <text evidence="2">The sequence shown here is derived from an EMBL/GenBank/DDBJ whole genome shotgun (WGS) entry which is preliminary data.</text>
</comment>
<reference evidence="2 3" key="1">
    <citation type="journal article" date="2021" name="BMC Genomics">
        <title>Datura genome reveals duplications of psychoactive alkaloid biosynthetic genes and high mutation rate following tissue culture.</title>
        <authorList>
            <person name="Rajewski A."/>
            <person name="Carter-House D."/>
            <person name="Stajich J."/>
            <person name="Litt A."/>
        </authorList>
    </citation>
    <scope>NUCLEOTIDE SEQUENCE [LARGE SCALE GENOMIC DNA]</scope>
    <source>
        <strain evidence="2">AR-01</strain>
    </source>
</reference>
<dbReference type="Proteomes" id="UP000823775">
    <property type="component" value="Unassembled WGS sequence"/>
</dbReference>
<feature type="region of interest" description="Disordered" evidence="1">
    <location>
        <begin position="1"/>
        <end position="36"/>
    </location>
</feature>
<accession>A0ABS8SW71</accession>
<evidence type="ECO:0000256" key="1">
    <source>
        <dbReference type="SAM" id="MobiDB-lite"/>
    </source>
</evidence>
<protein>
    <submittedName>
        <fullName evidence="2">Uncharacterized protein</fullName>
    </submittedName>
</protein>
<evidence type="ECO:0000313" key="3">
    <source>
        <dbReference type="Proteomes" id="UP000823775"/>
    </source>
</evidence>
<keyword evidence="3" id="KW-1185">Reference proteome</keyword>
<dbReference type="EMBL" id="JACEIK010000870">
    <property type="protein sequence ID" value="MCD7463163.1"/>
    <property type="molecule type" value="Genomic_DNA"/>
</dbReference>
<feature type="non-terminal residue" evidence="2">
    <location>
        <position position="1"/>
    </location>
</feature>
<sequence>TMAPNGKEVIVAKNNRKRGRPRRMKASSSAPKVGPTRRFGAKAVESHGLTWFDTQKEAKYATENWIDEGFLALELIDIREKIRELGASYIFNESERCNLTSRFNAFLETLAVDPSQYFILLEKPPHFVREEKVCVMLVCIHLIEVTHKRIVLVYDEGDTGNLVRPPPVKSRLGTRSAFPPPFPRTYGTLKLSTNIRIGRLNVKNLWGVTEVLSWKSLDHVLEGGRYREGGCRPCFTFGRTFGWIDDTRHKGEGDFLTNNDEATVLTDGVDDLDIEEEDVAIGAIQDDA</sequence>
<organism evidence="2 3">
    <name type="scientific">Datura stramonium</name>
    <name type="common">Jimsonweed</name>
    <name type="synonym">Common thornapple</name>
    <dbReference type="NCBI Taxonomy" id="4076"/>
    <lineage>
        <taxon>Eukaryota</taxon>
        <taxon>Viridiplantae</taxon>
        <taxon>Streptophyta</taxon>
        <taxon>Embryophyta</taxon>
        <taxon>Tracheophyta</taxon>
        <taxon>Spermatophyta</taxon>
        <taxon>Magnoliopsida</taxon>
        <taxon>eudicotyledons</taxon>
        <taxon>Gunneridae</taxon>
        <taxon>Pentapetalae</taxon>
        <taxon>asterids</taxon>
        <taxon>lamiids</taxon>
        <taxon>Solanales</taxon>
        <taxon>Solanaceae</taxon>
        <taxon>Solanoideae</taxon>
        <taxon>Datureae</taxon>
        <taxon>Datura</taxon>
    </lineage>
</organism>